<dbReference type="Pfam" id="PF00098">
    <property type="entry name" value="zf-CCHC"/>
    <property type="match status" value="1"/>
</dbReference>
<dbReference type="EC" id="2.7.1.160" evidence="2"/>
<keyword evidence="4" id="KW-0862">Zinc</keyword>
<name>A0A6J8BQ21_MYTCO</name>
<evidence type="ECO:0000256" key="4">
    <source>
        <dbReference type="PROSITE-ProRule" id="PRU00047"/>
    </source>
</evidence>
<dbReference type="PROSITE" id="PS50158">
    <property type="entry name" value="ZF_CCHC"/>
    <property type="match status" value="1"/>
</dbReference>
<dbReference type="GO" id="GO:0000215">
    <property type="term" value="F:tRNA 2'-phosphotransferase activity"/>
    <property type="evidence" value="ECO:0007669"/>
    <property type="project" value="UniProtKB-EC"/>
</dbReference>
<feature type="domain" description="CCHC-type" evidence="5">
    <location>
        <begin position="78"/>
        <end position="93"/>
    </location>
</feature>
<evidence type="ECO:0000256" key="1">
    <source>
        <dbReference type="ARBA" id="ARBA00003343"/>
    </source>
</evidence>
<evidence type="ECO:0000256" key="2">
    <source>
        <dbReference type="ARBA" id="ARBA00012007"/>
    </source>
</evidence>
<dbReference type="OrthoDB" id="419694at2759"/>
<dbReference type="InterPro" id="IPR001878">
    <property type="entry name" value="Znf_CCHC"/>
</dbReference>
<dbReference type="SMART" id="SM00343">
    <property type="entry name" value="ZnF_C2HC"/>
    <property type="match status" value="2"/>
</dbReference>
<dbReference type="Pfam" id="PF01885">
    <property type="entry name" value="PTS_2-RNA"/>
    <property type="match status" value="1"/>
</dbReference>
<gene>
    <name evidence="6" type="ORF">MCOR_21516</name>
</gene>
<accession>A0A6J8BQ21</accession>
<dbReference type="GO" id="GO:0003676">
    <property type="term" value="F:nucleic acid binding"/>
    <property type="evidence" value="ECO:0007669"/>
    <property type="project" value="InterPro"/>
</dbReference>
<dbReference type="SUPFAM" id="SSF57756">
    <property type="entry name" value="Retrovirus zinc finger-like domains"/>
    <property type="match status" value="1"/>
</dbReference>
<evidence type="ECO:0000313" key="7">
    <source>
        <dbReference type="Proteomes" id="UP000507470"/>
    </source>
</evidence>
<keyword evidence="4" id="KW-0479">Metal-binding</keyword>
<dbReference type="GO" id="GO:0008270">
    <property type="term" value="F:zinc ion binding"/>
    <property type="evidence" value="ECO:0007669"/>
    <property type="project" value="UniProtKB-KW"/>
</dbReference>
<dbReference type="InterPro" id="IPR036875">
    <property type="entry name" value="Znf_CCHC_sf"/>
</dbReference>
<comment type="catalytic activity">
    <reaction evidence="3">
        <text>2'-phospho-[ligated tRNA] + NAD(+) = mature tRNA + ADP-alpha-D-ribose 1'',2''-cyclic phosphate + nicotinamide</text>
        <dbReference type="Rhea" id="RHEA:23324"/>
        <dbReference type="Rhea" id="RHEA-COMP:11106"/>
        <dbReference type="Rhea" id="RHEA-COMP:11107"/>
        <dbReference type="ChEBI" id="CHEBI:17154"/>
        <dbReference type="ChEBI" id="CHEBI:57540"/>
        <dbReference type="ChEBI" id="CHEBI:76596"/>
        <dbReference type="ChEBI" id="CHEBI:82883"/>
        <dbReference type="ChEBI" id="CHEBI:85027"/>
        <dbReference type="EC" id="2.7.1.160"/>
    </reaction>
</comment>
<proteinExistence type="predicted"/>
<dbReference type="Gene3D" id="4.10.60.10">
    <property type="entry name" value="Zinc finger, CCHC-type"/>
    <property type="match status" value="1"/>
</dbReference>
<keyword evidence="4" id="KW-0863">Zinc-finger</keyword>
<keyword evidence="7" id="KW-1185">Reference proteome</keyword>
<sequence>MSMRYEHHPEAYHEYPVPHVRAIMAPASAWKAELEKTDRKFVQVHDKLDDIMDQFNKLLTRPIARSPSLGGQTGPEVCYHCGERGHSKKECPKFRGKSLSGSPSPHRGPPWEGVCYHCFKPVHVRKDFWISRGGIKLLLSWISPTELQRVFKLQRDNSGGRSESPQMKLGLSVVESVPQARIAEVAILGPGVDANLPRDREGNGESRVSVEVRAGIESEQSSNSDEEATPSGGLDRYLLKTLAKKLRHGALELGHRLLPDGYLLVEDILKRHPGFAGYSLPDIHKLIKVDVDKRFTLIKNTDSDVEVDTTLVEEASDEEIVTVCQPYQGSTCPTPVVDGGMTDNYEKGHTSLTFLDPSSTGAIDRKATTEDNSPIYKETVIIVESFFDKESSLSLGSLFKADNVGTRYFNLQPPPVDSGTKVLRVIIATVRWGPNRRQWDPEIPYLNKGINTVQVKKNETELFTTENGSA</sequence>
<dbReference type="EMBL" id="CACVKT020003834">
    <property type="protein sequence ID" value="CAC5386025.1"/>
    <property type="molecule type" value="Genomic_DNA"/>
</dbReference>
<evidence type="ECO:0000313" key="6">
    <source>
        <dbReference type="EMBL" id="CAC5386025.1"/>
    </source>
</evidence>
<protein>
    <recommendedName>
        <fullName evidence="2">2'-phosphotransferase</fullName>
        <ecNumber evidence="2">2.7.1.160</ecNumber>
    </recommendedName>
</protein>
<dbReference type="InterPro" id="IPR002745">
    <property type="entry name" value="Ptrans_KptA/Tpt1"/>
</dbReference>
<dbReference type="Proteomes" id="UP000507470">
    <property type="component" value="Unassembled WGS sequence"/>
</dbReference>
<dbReference type="AlphaFoldDB" id="A0A6J8BQ21"/>
<organism evidence="6 7">
    <name type="scientific">Mytilus coruscus</name>
    <name type="common">Sea mussel</name>
    <dbReference type="NCBI Taxonomy" id="42192"/>
    <lineage>
        <taxon>Eukaryota</taxon>
        <taxon>Metazoa</taxon>
        <taxon>Spiralia</taxon>
        <taxon>Lophotrochozoa</taxon>
        <taxon>Mollusca</taxon>
        <taxon>Bivalvia</taxon>
        <taxon>Autobranchia</taxon>
        <taxon>Pteriomorphia</taxon>
        <taxon>Mytilida</taxon>
        <taxon>Mytiloidea</taxon>
        <taxon>Mytilidae</taxon>
        <taxon>Mytilinae</taxon>
        <taxon>Mytilus</taxon>
    </lineage>
</organism>
<dbReference type="Gene3D" id="1.10.10.970">
    <property type="entry name" value="RNA 2'-phosphotransferase, Tpt1/KptA family, N-terminal domain"/>
    <property type="match status" value="1"/>
</dbReference>
<comment type="function">
    <text evidence="1">Catalyzes the last step of tRNA splicing, the transfer of the splice junction 2'-phosphate from ligated tRNA to NAD to produce ADP-ribose 1''-2'' cyclic phosphate.</text>
</comment>
<evidence type="ECO:0000256" key="3">
    <source>
        <dbReference type="ARBA" id="ARBA00047949"/>
    </source>
</evidence>
<dbReference type="InterPro" id="IPR042080">
    <property type="entry name" value="RNA_2'-PTrans_N"/>
</dbReference>
<reference evidence="6 7" key="1">
    <citation type="submission" date="2020-06" db="EMBL/GenBank/DDBJ databases">
        <authorList>
            <person name="Li R."/>
            <person name="Bekaert M."/>
        </authorList>
    </citation>
    <scope>NUCLEOTIDE SEQUENCE [LARGE SCALE GENOMIC DNA]</scope>
    <source>
        <strain evidence="7">wild</strain>
    </source>
</reference>
<evidence type="ECO:0000259" key="5">
    <source>
        <dbReference type="PROSITE" id="PS50158"/>
    </source>
</evidence>
<keyword evidence="6" id="KW-0808">Transferase</keyword>